<organism evidence="2 3">
    <name type="scientific">Candidatus Chisholmbacteria bacterium RIFCSPLOWO2_01_FULL_49_14</name>
    <dbReference type="NCBI Taxonomy" id="1797593"/>
    <lineage>
        <taxon>Bacteria</taxon>
        <taxon>Candidatus Chisholmiibacteriota</taxon>
    </lineage>
</organism>
<dbReference type="InterPro" id="IPR000182">
    <property type="entry name" value="GNAT_dom"/>
</dbReference>
<comment type="caution">
    <text evidence="2">The sequence shown here is derived from an EMBL/GenBank/DDBJ whole genome shotgun (WGS) entry which is preliminary data.</text>
</comment>
<protein>
    <recommendedName>
        <fullName evidence="1">N-acetyltransferase domain-containing protein</fullName>
    </recommendedName>
</protein>
<gene>
    <name evidence="2" type="ORF">A3A65_02900</name>
</gene>
<evidence type="ECO:0000313" key="3">
    <source>
        <dbReference type="Proteomes" id="UP000176723"/>
    </source>
</evidence>
<dbReference type="GO" id="GO:0016747">
    <property type="term" value="F:acyltransferase activity, transferring groups other than amino-acyl groups"/>
    <property type="evidence" value="ECO:0007669"/>
    <property type="project" value="InterPro"/>
</dbReference>
<dbReference type="PANTHER" id="PTHR43415:SF3">
    <property type="entry name" value="GNAT-FAMILY ACETYLTRANSFERASE"/>
    <property type="match status" value="1"/>
</dbReference>
<evidence type="ECO:0000259" key="1">
    <source>
        <dbReference type="PROSITE" id="PS51186"/>
    </source>
</evidence>
<dbReference type="Gene3D" id="3.40.630.30">
    <property type="match status" value="1"/>
</dbReference>
<feature type="domain" description="N-acetyltransferase" evidence="1">
    <location>
        <begin position="1"/>
        <end position="137"/>
    </location>
</feature>
<evidence type="ECO:0000313" key="2">
    <source>
        <dbReference type="EMBL" id="OGY21968.1"/>
    </source>
</evidence>
<proteinExistence type="predicted"/>
<accession>A0A1G1W2Q7</accession>
<dbReference type="PANTHER" id="PTHR43415">
    <property type="entry name" value="SPERMIDINE N(1)-ACETYLTRANSFERASE"/>
    <property type="match status" value="1"/>
</dbReference>
<dbReference type="Proteomes" id="UP000176723">
    <property type="component" value="Unassembled WGS sequence"/>
</dbReference>
<dbReference type="STRING" id="1797593.A3A65_02900"/>
<dbReference type="AlphaFoldDB" id="A0A1G1W2Q7"/>
<dbReference type="SUPFAM" id="SSF55729">
    <property type="entry name" value="Acyl-CoA N-acyltransferases (Nat)"/>
    <property type="match status" value="1"/>
</dbReference>
<sequence length="140" mass="17098">MEVESKYLSLFYRQDFPLFWREHYRFWQRKHDRKDWVIFFLEGAFWRKVGSVYITKLHQQIPEIGIYVGEVTLYKKGVATKALTHVFAWIQKNGYSVIQARIFKDNIGSLRLFERLGFRKDNPLRKDGWFLYHCRLQQNT</sequence>
<dbReference type="InterPro" id="IPR016181">
    <property type="entry name" value="Acyl_CoA_acyltransferase"/>
</dbReference>
<dbReference type="Pfam" id="PF13302">
    <property type="entry name" value="Acetyltransf_3"/>
    <property type="match status" value="1"/>
</dbReference>
<dbReference type="EMBL" id="MHCL01000007">
    <property type="protein sequence ID" value="OGY21968.1"/>
    <property type="molecule type" value="Genomic_DNA"/>
</dbReference>
<dbReference type="PROSITE" id="PS51186">
    <property type="entry name" value="GNAT"/>
    <property type="match status" value="1"/>
</dbReference>
<name>A0A1G1W2Q7_9BACT</name>
<reference evidence="2 3" key="1">
    <citation type="journal article" date="2016" name="Nat. Commun.">
        <title>Thousands of microbial genomes shed light on interconnected biogeochemical processes in an aquifer system.</title>
        <authorList>
            <person name="Anantharaman K."/>
            <person name="Brown C.T."/>
            <person name="Hug L.A."/>
            <person name="Sharon I."/>
            <person name="Castelle C.J."/>
            <person name="Probst A.J."/>
            <person name="Thomas B.C."/>
            <person name="Singh A."/>
            <person name="Wilkins M.J."/>
            <person name="Karaoz U."/>
            <person name="Brodie E.L."/>
            <person name="Williams K.H."/>
            <person name="Hubbard S.S."/>
            <person name="Banfield J.F."/>
        </authorList>
    </citation>
    <scope>NUCLEOTIDE SEQUENCE [LARGE SCALE GENOMIC DNA]</scope>
</reference>